<dbReference type="EMBL" id="CAJVCH010002160">
    <property type="protein sequence ID" value="CAG7643040.1"/>
    <property type="molecule type" value="Genomic_DNA"/>
</dbReference>
<sequence length="170" mass="19249">MTASREEYLRFGGSERRDVDKTVVLRGYQKELTSLGVKQNIIVCLPTGSGKTMIAVSVMNSPEFQHEVRSEGKKIVFIVTTVQLAVQQAAYIEKFTSYKVLLCTSDSTKSKSWTLLKWKQEIESHQVLVMIAQLCFDKILQDVLNFHQMAMLILDECHHAANLHVMNEAG</sequence>
<dbReference type="InterPro" id="IPR051363">
    <property type="entry name" value="RLR_Helicase"/>
</dbReference>
<accession>A0A8J2J4Q8</accession>
<keyword evidence="3" id="KW-1185">Reference proteome</keyword>
<dbReference type="AlphaFoldDB" id="A0A8J2J4Q8"/>
<dbReference type="PROSITE" id="PS51192">
    <property type="entry name" value="HELICASE_ATP_BIND_1"/>
    <property type="match status" value="1"/>
</dbReference>
<dbReference type="GO" id="GO:0003676">
    <property type="term" value="F:nucleic acid binding"/>
    <property type="evidence" value="ECO:0007669"/>
    <property type="project" value="InterPro"/>
</dbReference>
<dbReference type="GO" id="GO:0005524">
    <property type="term" value="F:ATP binding"/>
    <property type="evidence" value="ECO:0007669"/>
    <property type="project" value="InterPro"/>
</dbReference>
<proteinExistence type="predicted"/>
<dbReference type="PANTHER" id="PTHR14074:SF16">
    <property type="entry name" value="ANTIVIRAL INNATE IMMUNE RESPONSE RECEPTOR RIG-I"/>
    <property type="match status" value="1"/>
</dbReference>
<evidence type="ECO:0000313" key="2">
    <source>
        <dbReference type="EMBL" id="CAG7643040.1"/>
    </source>
</evidence>
<dbReference type="OrthoDB" id="416741at2759"/>
<dbReference type="Proteomes" id="UP000708208">
    <property type="component" value="Unassembled WGS sequence"/>
</dbReference>
<protein>
    <recommendedName>
        <fullName evidence="1">Helicase ATP-binding domain-containing protein</fullName>
    </recommendedName>
</protein>
<gene>
    <name evidence="2" type="ORF">AFUS01_LOCUS464</name>
</gene>
<dbReference type="GO" id="GO:0005737">
    <property type="term" value="C:cytoplasm"/>
    <property type="evidence" value="ECO:0007669"/>
    <property type="project" value="TreeGrafter"/>
</dbReference>
<reference evidence="2" key="1">
    <citation type="submission" date="2021-06" db="EMBL/GenBank/DDBJ databases">
        <authorList>
            <person name="Hodson N. C."/>
            <person name="Mongue J. A."/>
            <person name="Jaron S. K."/>
        </authorList>
    </citation>
    <scope>NUCLEOTIDE SEQUENCE</scope>
</reference>
<organism evidence="2 3">
    <name type="scientific">Allacma fusca</name>
    <dbReference type="NCBI Taxonomy" id="39272"/>
    <lineage>
        <taxon>Eukaryota</taxon>
        <taxon>Metazoa</taxon>
        <taxon>Ecdysozoa</taxon>
        <taxon>Arthropoda</taxon>
        <taxon>Hexapoda</taxon>
        <taxon>Collembola</taxon>
        <taxon>Symphypleona</taxon>
        <taxon>Sminthuridae</taxon>
        <taxon>Allacma</taxon>
    </lineage>
</organism>
<evidence type="ECO:0000313" key="3">
    <source>
        <dbReference type="Proteomes" id="UP000708208"/>
    </source>
</evidence>
<dbReference type="Pfam" id="PF00270">
    <property type="entry name" value="DEAD"/>
    <property type="match status" value="1"/>
</dbReference>
<comment type="caution">
    <text evidence="2">The sequence shown here is derived from an EMBL/GenBank/DDBJ whole genome shotgun (WGS) entry which is preliminary data.</text>
</comment>
<feature type="domain" description="Helicase ATP-binding" evidence="1">
    <location>
        <begin position="32"/>
        <end position="170"/>
    </location>
</feature>
<dbReference type="PANTHER" id="PTHR14074">
    <property type="entry name" value="HELICASE WITH DEATH DOMAIN-RELATED"/>
    <property type="match status" value="1"/>
</dbReference>
<dbReference type="InterPro" id="IPR014001">
    <property type="entry name" value="Helicase_ATP-bd"/>
</dbReference>
<evidence type="ECO:0000259" key="1">
    <source>
        <dbReference type="PROSITE" id="PS51192"/>
    </source>
</evidence>
<name>A0A8J2J4Q8_9HEXA</name>
<dbReference type="InterPro" id="IPR011545">
    <property type="entry name" value="DEAD/DEAH_box_helicase_dom"/>
</dbReference>